<accession>A0A563DKL0</accession>
<dbReference type="OrthoDB" id="1073700at2"/>
<reference evidence="1 2" key="1">
    <citation type="submission" date="2019-02" db="EMBL/GenBank/DDBJ databases">
        <title>Apibacter muscae sp. nov.: a novel member of the house fly microbiota.</title>
        <authorList>
            <person name="Park R."/>
        </authorList>
    </citation>
    <scope>NUCLEOTIDE SEQUENCE [LARGE SCALE GENOMIC DNA]</scope>
    <source>
        <strain evidence="1 2">AL1</strain>
    </source>
</reference>
<dbReference type="AlphaFoldDB" id="A0A563DKL0"/>
<gene>
    <name evidence="1" type="ORF">ETU09_00215</name>
</gene>
<name>A0A563DKL0_9FLAO</name>
<dbReference type="Proteomes" id="UP000319499">
    <property type="component" value="Unassembled WGS sequence"/>
</dbReference>
<protein>
    <submittedName>
        <fullName evidence="1">Uncharacterized protein</fullName>
    </submittedName>
</protein>
<dbReference type="RefSeq" id="WP_146291102.1">
    <property type="nucleotide sequence ID" value="NZ_SELH01000010.1"/>
</dbReference>
<proteinExistence type="predicted"/>
<organism evidence="1 2">
    <name type="scientific">Apibacter muscae</name>
    <dbReference type="NCBI Taxonomy" id="2509004"/>
    <lineage>
        <taxon>Bacteria</taxon>
        <taxon>Pseudomonadati</taxon>
        <taxon>Bacteroidota</taxon>
        <taxon>Flavobacteriia</taxon>
        <taxon>Flavobacteriales</taxon>
        <taxon>Weeksellaceae</taxon>
        <taxon>Apibacter</taxon>
    </lineage>
</organism>
<comment type="caution">
    <text evidence="1">The sequence shown here is derived from an EMBL/GenBank/DDBJ whole genome shotgun (WGS) entry which is preliminary data.</text>
</comment>
<sequence length="131" mass="16058">MTEYYINKIYFHYNDNSDYGLYILFELNDRGYLLFDSTSFLLLAEIDKYKNFTWKEINYKVDKGLFIINIKEEELVNYFVEFSNNDILYIYQRIDGLECVEQDFMIVKKEDNFYNEVFSHMNESFVERVKL</sequence>
<dbReference type="EMBL" id="SELH01000010">
    <property type="protein sequence ID" value="TWP30776.1"/>
    <property type="molecule type" value="Genomic_DNA"/>
</dbReference>
<evidence type="ECO:0000313" key="1">
    <source>
        <dbReference type="EMBL" id="TWP30776.1"/>
    </source>
</evidence>
<keyword evidence="2" id="KW-1185">Reference proteome</keyword>
<evidence type="ECO:0000313" key="2">
    <source>
        <dbReference type="Proteomes" id="UP000319499"/>
    </source>
</evidence>